<organism evidence="2 3">
    <name type="scientific">Paenibacillus pinisoli</name>
    <dbReference type="NCBI Taxonomy" id="1276110"/>
    <lineage>
        <taxon>Bacteria</taxon>
        <taxon>Bacillati</taxon>
        <taxon>Bacillota</taxon>
        <taxon>Bacilli</taxon>
        <taxon>Bacillales</taxon>
        <taxon>Paenibacillaceae</taxon>
        <taxon>Paenibacillus</taxon>
    </lineage>
</organism>
<dbReference type="AlphaFoldDB" id="A0A3A6PIJ5"/>
<dbReference type="InterPro" id="IPR011010">
    <property type="entry name" value="DNA_brk_join_enz"/>
</dbReference>
<dbReference type="OrthoDB" id="9803188at2"/>
<protein>
    <submittedName>
        <fullName evidence="2">Recombinase</fullName>
    </submittedName>
</protein>
<dbReference type="InterPro" id="IPR013762">
    <property type="entry name" value="Integrase-like_cat_sf"/>
</dbReference>
<name>A0A3A6PIJ5_9BACL</name>
<comment type="caution">
    <text evidence="2">The sequence shown here is derived from an EMBL/GenBank/DDBJ whole genome shotgun (WGS) entry which is preliminary data.</text>
</comment>
<gene>
    <name evidence="2" type="ORF">D3P09_07390</name>
</gene>
<evidence type="ECO:0000313" key="3">
    <source>
        <dbReference type="Proteomes" id="UP000267798"/>
    </source>
</evidence>
<accession>A0A3A6PIJ5</accession>
<dbReference type="GO" id="GO:0003677">
    <property type="term" value="F:DNA binding"/>
    <property type="evidence" value="ECO:0007669"/>
    <property type="project" value="InterPro"/>
</dbReference>
<sequence>MKEVQEWLGHSDYSTTANNYSHLEFSAKVSSANTMSRVYKT</sequence>
<evidence type="ECO:0000313" key="2">
    <source>
        <dbReference type="EMBL" id="RJX41762.1"/>
    </source>
</evidence>
<proteinExistence type="predicted"/>
<dbReference type="GO" id="GO:0006310">
    <property type="term" value="P:DNA recombination"/>
    <property type="evidence" value="ECO:0007669"/>
    <property type="project" value="UniProtKB-KW"/>
</dbReference>
<dbReference type="Proteomes" id="UP000267798">
    <property type="component" value="Unassembled WGS sequence"/>
</dbReference>
<reference evidence="2 3" key="1">
    <citation type="submission" date="2018-09" db="EMBL/GenBank/DDBJ databases">
        <title>Paenibacillus aracenensis nov. sp. isolated from a cave in southern Spain.</title>
        <authorList>
            <person name="Jurado V."/>
            <person name="Gutierrez-Patricio S."/>
            <person name="Gonzalez-Pimentel J.L."/>
            <person name="Miller A.Z."/>
            <person name="Laiz L."/>
            <person name="Saiz-Jimenez C."/>
        </authorList>
    </citation>
    <scope>NUCLEOTIDE SEQUENCE [LARGE SCALE GENOMIC DNA]</scope>
    <source>
        <strain evidence="2 3">JCM 19203</strain>
    </source>
</reference>
<dbReference type="Gene3D" id="1.10.443.10">
    <property type="entry name" value="Intergrase catalytic core"/>
    <property type="match status" value="1"/>
</dbReference>
<keyword evidence="1" id="KW-0233">DNA recombination</keyword>
<dbReference type="GO" id="GO:0015074">
    <property type="term" value="P:DNA integration"/>
    <property type="evidence" value="ECO:0007669"/>
    <property type="project" value="InterPro"/>
</dbReference>
<dbReference type="SUPFAM" id="SSF56349">
    <property type="entry name" value="DNA breaking-rejoining enzymes"/>
    <property type="match status" value="1"/>
</dbReference>
<evidence type="ECO:0000256" key="1">
    <source>
        <dbReference type="ARBA" id="ARBA00023172"/>
    </source>
</evidence>
<keyword evidence="3" id="KW-1185">Reference proteome</keyword>
<dbReference type="EMBL" id="QXQB01000001">
    <property type="protein sequence ID" value="RJX41762.1"/>
    <property type="molecule type" value="Genomic_DNA"/>
</dbReference>